<accession>A0AAV2D1F8</accession>
<gene>
    <name evidence="2" type="ORF">LTRI10_LOCUS8973</name>
</gene>
<dbReference type="Proteomes" id="UP001497516">
    <property type="component" value="Chromosome 10"/>
</dbReference>
<dbReference type="Pfam" id="PF13966">
    <property type="entry name" value="zf-RVT"/>
    <property type="match status" value="1"/>
</dbReference>
<protein>
    <recommendedName>
        <fullName evidence="1">Reverse transcriptase zinc-binding domain-containing protein</fullName>
    </recommendedName>
</protein>
<evidence type="ECO:0000313" key="3">
    <source>
        <dbReference type="Proteomes" id="UP001497516"/>
    </source>
</evidence>
<proteinExistence type="predicted"/>
<reference evidence="2 3" key="1">
    <citation type="submission" date="2024-04" db="EMBL/GenBank/DDBJ databases">
        <authorList>
            <person name="Fracassetti M."/>
        </authorList>
    </citation>
    <scope>NUCLEOTIDE SEQUENCE [LARGE SCALE GENOMIC DNA]</scope>
</reference>
<name>A0AAV2D1F8_9ROSI</name>
<keyword evidence="3" id="KW-1185">Reference proteome</keyword>
<dbReference type="AlphaFoldDB" id="A0AAV2D1F8"/>
<evidence type="ECO:0000259" key="1">
    <source>
        <dbReference type="Pfam" id="PF13966"/>
    </source>
</evidence>
<sequence length="136" mass="15632">MIALIAGTDPSIAGSGEDITVWGMEPDGKFKLRSAYLVAAEWLRGEAIEEANAENKSQWKCLWKWPGPNRIKHFLWLALHDRLMTNAERKRRKLTSNDSCAEHIMRHCPSSQQVWRLLGIQDNIAVWDLQAGWKYT</sequence>
<feature type="domain" description="Reverse transcriptase zinc-binding" evidence="1">
    <location>
        <begin position="50"/>
        <end position="115"/>
    </location>
</feature>
<dbReference type="EMBL" id="OZ034814">
    <property type="protein sequence ID" value="CAL1361606.1"/>
    <property type="molecule type" value="Genomic_DNA"/>
</dbReference>
<dbReference type="InterPro" id="IPR026960">
    <property type="entry name" value="RVT-Znf"/>
</dbReference>
<organism evidence="2 3">
    <name type="scientific">Linum trigynum</name>
    <dbReference type="NCBI Taxonomy" id="586398"/>
    <lineage>
        <taxon>Eukaryota</taxon>
        <taxon>Viridiplantae</taxon>
        <taxon>Streptophyta</taxon>
        <taxon>Embryophyta</taxon>
        <taxon>Tracheophyta</taxon>
        <taxon>Spermatophyta</taxon>
        <taxon>Magnoliopsida</taxon>
        <taxon>eudicotyledons</taxon>
        <taxon>Gunneridae</taxon>
        <taxon>Pentapetalae</taxon>
        <taxon>rosids</taxon>
        <taxon>fabids</taxon>
        <taxon>Malpighiales</taxon>
        <taxon>Linaceae</taxon>
        <taxon>Linum</taxon>
    </lineage>
</organism>
<evidence type="ECO:0000313" key="2">
    <source>
        <dbReference type="EMBL" id="CAL1361606.1"/>
    </source>
</evidence>